<organism evidence="3 4">
    <name type="scientific">Sphingomonas oligophenolica</name>
    <dbReference type="NCBI Taxonomy" id="301154"/>
    <lineage>
        <taxon>Bacteria</taxon>
        <taxon>Pseudomonadati</taxon>
        <taxon>Pseudomonadota</taxon>
        <taxon>Alphaproteobacteria</taxon>
        <taxon>Sphingomonadales</taxon>
        <taxon>Sphingomonadaceae</taxon>
        <taxon>Sphingomonas</taxon>
    </lineage>
</organism>
<sequence>MLTIGLIGGMSWESSAHYYRLINQRVRASLGGTHSAKIVMVSVDFAAIEQLQHDGDWPALGEAMADAARQAERGAADFLLLCTNTMHKLVPEIEAAVTIPLLHIVDPAAAAIRGRGYARVGLLGTAFTMEERFYRARLEGFGIEVLVPDADDRRTVHDIIYRELVRGVIDDASRDAYRGVIARLVARGAEGIVLGCTEIMLLVGPGDSAVPLFDTTTLHAESAVDRALDGVARA</sequence>
<comment type="similarity">
    <text evidence="1">Belongs to the aspartate/glutamate racemases family.</text>
</comment>
<dbReference type="RefSeq" id="WP_140872374.1">
    <property type="nucleotide sequence ID" value="NZ_RCZK01000011.1"/>
</dbReference>
<proteinExistence type="inferred from homology"/>
<evidence type="ECO:0000313" key="4">
    <source>
        <dbReference type="Proteomes" id="UP000318413"/>
    </source>
</evidence>
<accession>A0A502CA03</accession>
<dbReference type="Pfam" id="PF01177">
    <property type="entry name" value="Asp_Glu_race"/>
    <property type="match status" value="1"/>
</dbReference>
<protein>
    <submittedName>
        <fullName evidence="3">Aspartate/glutamate racemase family protein</fullName>
    </submittedName>
</protein>
<dbReference type="GO" id="GO:0047661">
    <property type="term" value="F:amino-acid racemase activity"/>
    <property type="evidence" value="ECO:0007669"/>
    <property type="project" value="InterPro"/>
</dbReference>
<name>A0A502CA03_9SPHN</name>
<evidence type="ECO:0000256" key="2">
    <source>
        <dbReference type="ARBA" id="ARBA00023235"/>
    </source>
</evidence>
<keyword evidence="4" id="KW-1185">Reference proteome</keyword>
<dbReference type="InterPro" id="IPR004380">
    <property type="entry name" value="Asp_race"/>
</dbReference>
<reference evidence="3 4" key="1">
    <citation type="journal article" date="2019" name="Environ. Microbiol.">
        <title>Species interactions and distinct microbial communities in high Arctic permafrost affected cryosols are associated with the CH4 and CO2 gas fluxes.</title>
        <authorList>
            <person name="Altshuler I."/>
            <person name="Hamel J."/>
            <person name="Turney S."/>
            <person name="Magnuson E."/>
            <person name="Levesque R."/>
            <person name="Greer C."/>
            <person name="Whyte L.G."/>
        </authorList>
    </citation>
    <scope>NUCLEOTIDE SEQUENCE [LARGE SCALE GENOMIC DNA]</scope>
    <source>
        <strain evidence="3 4">S5.1</strain>
    </source>
</reference>
<gene>
    <name evidence="3" type="ORF">EAH84_12595</name>
</gene>
<dbReference type="NCBIfam" id="TIGR00035">
    <property type="entry name" value="asp_race"/>
    <property type="match status" value="1"/>
</dbReference>
<dbReference type="AlphaFoldDB" id="A0A502CA03"/>
<dbReference type="SUPFAM" id="SSF53681">
    <property type="entry name" value="Aspartate/glutamate racemase"/>
    <property type="match status" value="2"/>
</dbReference>
<dbReference type="Proteomes" id="UP000318413">
    <property type="component" value="Unassembled WGS sequence"/>
</dbReference>
<dbReference type="OrthoDB" id="9803739at2"/>
<evidence type="ECO:0000313" key="3">
    <source>
        <dbReference type="EMBL" id="TPG10415.1"/>
    </source>
</evidence>
<dbReference type="PANTHER" id="PTHR21198:SF7">
    <property type="entry name" value="ASPARTATE-GLUTAMATE RACEMASE FAMILY"/>
    <property type="match status" value="1"/>
</dbReference>
<dbReference type="InterPro" id="IPR015942">
    <property type="entry name" value="Asp/Glu/hydantoin_racemase"/>
</dbReference>
<dbReference type="Gene3D" id="3.40.50.1860">
    <property type="match status" value="2"/>
</dbReference>
<comment type="caution">
    <text evidence="3">The sequence shown here is derived from an EMBL/GenBank/DDBJ whole genome shotgun (WGS) entry which is preliminary data.</text>
</comment>
<dbReference type="PANTHER" id="PTHR21198">
    <property type="entry name" value="GLUTAMATE RACEMASE"/>
    <property type="match status" value="1"/>
</dbReference>
<dbReference type="InterPro" id="IPR001920">
    <property type="entry name" value="Asp/Glu_race"/>
</dbReference>
<evidence type="ECO:0000256" key="1">
    <source>
        <dbReference type="ARBA" id="ARBA00007847"/>
    </source>
</evidence>
<dbReference type="EMBL" id="RCZK01000011">
    <property type="protein sequence ID" value="TPG10415.1"/>
    <property type="molecule type" value="Genomic_DNA"/>
</dbReference>
<keyword evidence="2" id="KW-0413">Isomerase</keyword>